<protein>
    <recommendedName>
        <fullName evidence="4">EamA domain-containing protein</fullName>
    </recommendedName>
</protein>
<dbReference type="AlphaFoldDB" id="A0A1F6E9V4"/>
<sequence>MSMPALVLALGILIVAEGLNILAEMFAAQLPGVSSLFERQNLYLFGMVFLGCSLLLVGYSMGYGAAKNIWVVTAMSVGGILVVEPILAWTFFHQFPEKGAIVGLVLGAIGLIATIIWR</sequence>
<dbReference type="EMBL" id="MFLP01000023">
    <property type="protein sequence ID" value="OGG70456.1"/>
    <property type="molecule type" value="Genomic_DNA"/>
</dbReference>
<evidence type="ECO:0008006" key="4">
    <source>
        <dbReference type="Google" id="ProtNLM"/>
    </source>
</evidence>
<evidence type="ECO:0000256" key="1">
    <source>
        <dbReference type="SAM" id="Phobius"/>
    </source>
</evidence>
<feature type="transmembrane region" description="Helical" evidence="1">
    <location>
        <begin position="42"/>
        <end position="62"/>
    </location>
</feature>
<evidence type="ECO:0000313" key="3">
    <source>
        <dbReference type="Proteomes" id="UP000176689"/>
    </source>
</evidence>
<accession>A0A1F6E9V4</accession>
<keyword evidence="1" id="KW-1133">Transmembrane helix</keyword>
<dbReference type="InterPro" id="IPR037185">
    <property type="entry name" value="EmrE-like"/>
</dbReference>
<feature type="transmembrane region" description="Helical" evidence="1">
    <location>
        <begin position="98"/>
        <end position="117"/>
    </location>
</feature>
<reference evidence="2 3" key="1">
    <citation type="journal article" date="2016" name="Nat. Commun.">
        <title>Thousands of microbial genomes shed light on interconnected biogeochemical processes in an aquifer system.</title>
        <authorList>
            <person name="Anantharaman K."/>
            <person name="Brown C.T."/>
            <person name="Hug L.A."/>
            <person name="Sharon I."/>
            <person name="Castelle C.J."/>
            <person name="Probst A.J."/>
            <person name="Thomas B.C."/>
            <person name="Singh A."/>
            <person name="Wilkins M.J."/>
            <person name="Karaoz U."/>
            <person name="Brodie E.L."/>
            <person name="Williams K.H."/>
            <person name="Hubbard S.S."/>
            <person name="Banfield J.F."/>
        </authorList>
    </citation>
    <scope>NUCLEOTIDE SEQUENCE [LARGE SCALE GENOMIC DNA]</scope>
</reference>
<feature type="transmembrane region" description="Helical" evidence="1">
    <location>
        <begin position="69"/>
        <end position="92"/>
    </location>
</feature>
<comment type="caution">
    <text evidence="2">The sequence shown here is derived from an EMBL/GenBank/DDBJ whole genome shotgun (WGS) entry which is preliminary data.</text>
</comment>
<organism evidence="2 3">
    <name type="scientific">Candidatus Kaiserbacteria bacterium RIFCSPHIGHO2_12_FULL_53_13</name>
    <dbReference type="NCBI Taxonomy" id="1798502"/>
    <lineage>
        <taxon>Bacteria</taxon>
        <taxon>Candidatus Kaiseribacteriota</taxon>
    </lineage>
</organism>
<dbReference type="Proteomes" id="UP000176689">
    <property type="component" value="Unassembled WGS sequence"/>
</dbReference>
<dbReference type="SUPFAM" id="SSF103481">
    <property type="entry name" value="Multidrug resistance efflux transporter EmrE"/>
    <property type="match status" value="1"/>
</dbReference>
<evidence type="ECO:0000313" key="2">
    <source>
        <dbReference type="EMBL" id="OGG70456.1"/>
    </source>
</evidence>
<name>A0A1F6E9V4_9BACT</name>
<keyword evidence="1" id="KW-0812">Transmembrane</keyword>
<gene>
    <name evidence="2" type="ORF">A3F27_03505</name>
</gene>
<keyword evidence="1" id="KW-0472">Membrane</keyword>
<proteinExistence type="predicted"/>